<dbReference type="Proteomes" id="UP000688137">
    <property type="component" value="Unassembled WGS sequence"/>
</dbReference>
<dbReference type="OMA" id="MGASICQ"/>
<organism evidence="1 2">
    <name type="scientific">Paramecium primaurelia</name>
    <dbReference type="NCBI Taxonomy" id="5886"/>
    <lineage>
        <taxon>Eukaryota</taxon>
        <taxon>Sar</taxon>
        <taxon>Alveolata</taxon>
        <taxon>Ciliophora</taxon>
        <taxon>Intramacronucleata</taxon>
        <taxon>Oligohymenophorea</taxon>
        <taxon>Peniculida</taxon>
        <taxon>Parameciidae</taxon>
        <taxon>Paramecium</taxon>
    </lineage>
</organism>
<dbReference type="EMBL" id="CAJJDM010000077">
    <property type="protein sequence ID" value="CAD8085446.1"/>
    <property type="molecule type" value="Genomic_DNA"/>
</dbReference>
<evidence type="ECO:0000313" key="1">
    <source>
        <dbReference type="EMBL" id="CAD8085446.1"/>
    </source>
</evidence>
<sequence length="199" mass="23043">MGASICQQPCAINDQELIKEQLELQPKSFDSKRDRIQIQGQPIANQLQIKIQNASKLCYIHPDEPPSQEYSSMDAPEATTPCLPCRDQFNLKGEQQYIQLFNTEIIQSIKLQSQLVSSQNEDILQQFQQQQSNSSYPRFCNDEKGNKFLSMQIIDDNLDDYINYDWKNSKFQLISINDQNLLKKASSTRPKTKSQKKQF</sequence>
<evidence type="ECO:0000313" key="2">
    <source>
        <dbReference type="Proteomes" id="UP000688137"/>
    </source>
</evidence>
<protein>
    <submittedName>
        <fullName evidence="1">Uncharacterized protein</fullName>
    </submittedName>
</protein>
<proteinExistence type="predicted"/>
<keyword evidence="2" id="KW-1185">Reference proteome</keyword>
<name>A0A8S1N6K3_PARPR</name>
<dbReference type="AlphaFoldDB" id="A0A8S1N6K3"/>
<gene>
    <name evidence="1" type="ORF">PPRIM_AZ9-3.1.T0740140</name>
</gene>
<comment type="caution">
    <text evidence="1">The sequence shown here is derived from an EMBL/GenBank/DDBJ whole genome shotgun (WGS) entry which is preliminary data.</text>
</comment>
<accession>A0A8S1N6K3</accession>
<reference evidence="1" key="1">
    <citation type="submission" date="2021-01" db="EMBL/GenBank/DDBJ databases">
        <authorList>
            <consortium name="Genoscope - CEA"/>
            <person name="William W."/>
        </authorList>
    </citation>
    <scope>NUCLEOTIDE SEQUENCE</scope>
</reference>